<evidence type="ECO:0000256" key="1">
    <source>
        <dbReference type="ARBA" id="ARBA00022536"/>
    </source>
</evidence>
<keyword evidence="3" id="KW-0677">Repeat</keyword>
<evidence type="ECO:0000256" key="6">
    <source>
        <dbReference type="SAM" id="Phobius"/>
    </source>
</evidence>
<keyword evidence="4 5" id="KW-1015">Disulfide bond</keyword>
<dbReference type="PRINTS" id="PR00011">
    <property type="entry name" value="EGFLAMININ"/>
</dbReference>
<evidence type="ECO:0000259" key="8">
    <source>
        <dbReference type="PROSITE" id="PS50026"/>
    </source>
</evidence>
<dbReference type="PROSITE" id="PS50026">
    <property type="entry name" value="EGF_3"/>
    <property type="match status" value="1"/>
</dbReference>
<dbReference type="PANTHER" id="PTHR24043:SF8">
    <property type="entry name" value="EGF-LIKE DOMAIN-CONTAINING PROTEIN"/>
    <property type="match status" value="1"/>
</dbReference>
<organism evidence="10 11">
    <name type="scientific">Tegillarca granosa</name>
    <name type="common">Malaysian cockle</name>
    <name type="synonym">Anadara granosa</name>
    <dbReference type="NCBI Taxonomy" id="220873"/>
    <lineage>
        <taxon>Eukaryota</taxon>
        <taxon>Metazoa</taxon>
        <taxon>Spiralia</taxon>
        <taxon>Lophotrochozoa</taxon>
        <taxon>Mollusca</taxon>
        <taxon>Bivalvia</taxon>
        <taxon>Autobranchia</taxon>
        <taxon>Pteriomorphia</taxon>
        <taxon>Arcoida</taxon>
        <taxon>Arcoidea</taxon>
        <taxon>Arcidae</taxon>
        <taxon>Tegillarca</taxon>
    </lineage>
</organism>
<dbReference type="InterPro" id="IPR042635">
    <property type="entry name" value="MEGF10/SREC1/2-like"/>
</dbReference>
<gene>
    <name evidence="10" type="ORF">KUTeg_010915</name>
</gene>
<evidence type="ECO:0008006" key="12">
    <source>
        <dbReference type="Google" id="ProtNLM"/>
    </source>
</evidence>
<comment type="caution">
    <text evidence="10">The sequence shown here is derived from an EMBL/GenBank/DDBJ whole genome shotgun (WGS) entry which is preliminary data.</text>
</comment>
<feature type="domain" description="EGF-like" evidence="8">
    <location>
        <begin position="267"/>
        <end position="302"/>
    </location>
</feature>
<dbReference type="EMBL" id="JARBDR010000496">
    <property type="protein sequence ID" value="KAJ8311560.1"/>
    <property type="molecule type" value="Genomic_DNA"/>
</dbReference>
<dbReference type="SMART" id="SM00181">
    <property type="entry name" value="EGF"/>
    <property type="match status" value="7"/>
</dbReference>
<dbReference type="InterPro" id="IPR011489">
    <property type="entry name" value="EMI_domain"/>
</dbReference>
<dbReference type="PROSITE" id="PS00022">
    <property type="entry name" value="EGF_1"/>
    <property type="match status" value="4"/>
</dbReference>
<feature type="signal peptide" evidence="7">
    <location>
        <begin position="1"/>
        <end position="21"/>
    </location>
</feature>
<keyword evidence="6" id="KW-0812">Transmembrane</keyword>
<evidence type="ECO:0000256" key="3">
    <source>
        <dbReference type="ARBA" id="ARBA00022737"/>
    </source>
</evidence>
<feature type="chain" id="PRO_5045829132" description="Multiple epidermal growth factor-like domains protein 10" evidence="7">
    <location>
        <begin position="22"/>
        <end position="768"/>
    </location>
</feature>
<dbReference type="PROSITE" id="PS51041">
    <property type="entry name" value="EMI"/>
    <property type="match status" value="1"/>
</dbReference>
<evidence type="ECO:0000256" key="2">
    <source>
        <dbReference type="ARBA" id="ARBA00022729"/>
    </source>
</evidence>
<dbReference type="InterPro" id="IPR002049">
    <property type="entry name" value="LE_dom"/>
</dbReference>
<name>A0ABQ9F5N2_TEGGR</name>
<feature type="domain" description="EMI" evidence="9">
    <location>
        <begin position="26"/>
        <end position="103"/>
    </location>
</feature>
<keyword evidence="6" id="KW-0472">Membrane</keyword>
<dbReference type="PANTHER" id="PTHR24043">
    <property type="entry name" value="SCAVENGER RECEPTOR CLASS F"/>
    <property type="match status" value="1"/>
</dbReference>
<evidence type="ECO:0000313" key="11">
    <source>
        <dbReference type="Proteomes" id="UP001217089"/>
    </source>
</evidence>
<comment type="caution">
    <text evidence="5">Lacks conserved residue(s) required for the propagation of feature annotation.</text>
</comment>
<feature type="transmembrane region" description="Helical" evidence="6">
    <location>
        <begin position="500"/>
        <end position="523"/>
    </location>
</feature>
<dbReference type="SMART" id="SM00180">
    <property type="entry name" value="EGF_Lam"/>
    <property type="match status" value="4"/>
</dbReference>
<dbReference type="Pfam" id="PF00053">
    <property type="entry name" value="EGF_laminin"/>
    <property type="match status" value="2"/>
</dbReference>
<keyword evidence="6" id="KW-1133">Transmembrane helix</keyword>
<evidence type="ECO:0000256" key="4">
    <source>
        <dbReference type="ARBA" id="ARBA00023157"/>
    </source>
</evidence>
<dbReference type="PROSITE" id="PS01186">
    <property type="entry name" value="EGF_2"/>
    <property type="match status" value="1"/>
</dbReference>
<evidence type="ECO:0000256" key="7">
    <source>
        <dbReference type="SAM" id="SignalP"/>
    </source>
</evidence>
<dbReference type="Proteomes" id="UP001217089">
    <property type="component" value="Unassembled WGS sequence"/>
</dbReference>
<keyword evidence="2 7" id="KW-0732">Signal</keyword>
<feature type="transmembrane region" description="Helical" evidence="6">
    <location>
        <begin position="529"/>
        <end position="546"/>
    </location>
</feature>
<keyword evidence="1 5" id="KW-0245">EGF-like domain</keyword>
<sequence>MYCFSINGFVWILFIFPVVLSLNGGEPNVCKKDVTFMVTKRESYNQPYQKCTRTWCLSFIDFFRCTRCYHLYRIGYRMHYSRGVRTEYYCCSGYVNSGNKCVPYCPDGCRHACEKNWYGKDCSIECNCNNGGCNPVNGTCYCDPGWVGQTCDTPCEQGKYGPNCVLNCRCMNGALCDPVDGACSCQPGYMGPLMAPLVIQQTGRVHVPAGWTGEICTEECPWNKYGVNCEQDCICYNGVCNSKTGQCSCVPGYYGYSCETDCPAGTFGKNCTQKCSCLNDGTCSHIDGKCSCPIGYSGDNCEVRDRYLYISSDIDLSFSFCDQYNYIISPLYFSNLFNCHEDRYGYNCGNICQCKKDNTLDVSNKCFHERKCSHILVSSRRSRCHHVLSCVPYKSFLSKFDSVLIKWCHNRKSFLSKCFIRSVLINKCHHVRVDVIMFIPVFHHKSFLSKCFIRSVLINWCHHGILSLSRCHSVLINWCHHVRIGVILFCYVVQHKSFCLCFITSVLIIWCYNVRVSIIMFFHVLHHKSFLLVFITTVLINWYHHVRRKNYHCLYAIAYEVLNTIHVYKNKQGHMFGILVIRFKLLDRHLYTCPVVLLDCNAGTGECTCKPGWTGVRCDTACQAPFYGEKCMKICDCLNGGMCHHVTGECQCPAGYQGVSNKHLLFALLVINTPVVCFISWTGLDCNSPCSNYTFGMNCTEKCKCQNGAYCNFVTGTCTCASGYTGDICADKCPTKSFYHNNNNKRVKFQIQMQNTIKLKEKNATAKQ</sequence>
<proteinExistence type="predicted"/>
<dbReference type="Gene3D" id="2.170.300.10">
    <property type="entry name" value="Tie2 ligand-binding domain superfamily"/>
    <property type="match status" value="4"/>
</dbReference>
<evidence type="ECO:0000313" key="10">
    <source>
        <dbReference type="EMBL" id="KAJ8311560.1"/>
    </source>
</evidence>
<dbReference type="InterPro" id="IPR013032">
    <property type="entry name" value="EGF-like_CS"/>
</dbReference>
<feature type="disulfide bond" evidence="5">
    <location>
        <begin position="292"/>
        <end position="301"/>
    </location>
</feature>
<dbReference type="InterPro" id="IPR000742">
    <property type="entry name" value="EGF"/>
</dbReference>
<reference evidence="10 11" key="1">
    <citation type="submission" date="2022-12" db="EMBL/GenBank/DDBJ databases">
        <title>Chromosome-level genome of Tegillarca granosa.</title>
        <authorList>
            <person name="Kim J."/>
        </authorList>
    </citation>
    <scope>NUCLEOTIDE SEQUENCE [LARGE SCALE GENOMIC DNA]</scope>
    <source>
        <strain evidence="10">Teg-2019</strain>
        <tissue evidence="10">Adductor muscle</tissue>
    </source>
</reference>
<dbReference type="Pfam" id="PF12661">
    <property type="entry name" value="hEGF"/>
    <property type="match status" value="3"/>
</dbReference>
<evidence type="ECO:0000259" key="9">
    <source>
        <dbReference type="PROSITE" id="PS51041"/>
    </source>
</evidence>
<protein>
    <recommendedName>
        <fullName evidence="12">Multiple epidermal growth factor-like domains protein 10</fullName>
    </recommendedName>
</protein>
<keyword evidence="11" id="KW-1185">Reference proteome</keyword>
<accession>A0ABQ9F5N2</accession>
<evidence type="ECO:0000256" key="5">
    <source>
        <dbReference type="PROSITE-ProRule" id="PRU00076"/>
    </source>
</evidence>